<dbReference type="AlphaFoldDB" id="A0AAE0PYB9"/>
<evidence type="ECO:0000259" key="9">
    <source>
        <dbReference type="PROSITE" id="PS50850"/>
    </source>
</evidence>
<dbReference type="InterPro" id="IPR011701">
    <property type="entry name" value="MFS"/>
</dbReference>
<protein>
    <recommendedName>
        <fullName evidence="6">Organic cation transporter-like protein 2</fullName>
    </recommendedName>
</protein>
<evidence type="ECO:0000313" key="10">
    <source>
        <dbReference type="EMBL" id="KAK3509995.1"/>
    </source>
</evidence>
<feature type="transmembrane region" description="Helical" evidence="8">
    <location>
        <begin position="492"/>
        <end position="509"/>
    </location>
</feature>
<keyword evidence="2" id="KW-1003">Cell membrane</keyword>
<keyword evidence="11" id="KW-1185">Reference proteome</keyword>
<dbReference type="InterPro" id="IPR001958">
    <property type="entry name" value="Tet-R_TetA/multi-R_MdtG-like"/>
</dbReference>
<dbReference type="PRINTS" id="PR01035">
    <property type="entry name" value="TCRTETA"/>
</dbReference>
<feature type="transmembrane region" description="Helical" evidence="8">
    <location>
        <begin position="260"/>
        <end position="279"/>
    </location>
</feature>
<keyword evidence="4 8" id="KW-1133">Transmembrane helix</keyword>
<dbReference type="EMBL" id="JAUCMX010000026">
    <property type="protein sequence ID" value="KAK3509995.1"/>
    <property type="molecule type" value="Genomic_DNA"/>
</dbReference>
<comment type="subcellular location">
    <subcellularLocation>
        <location evidence="1">Apical cell membrane</location>
        <topology evidence="1">Multi-pass membrane protein</topology>
    </subcellularLocation>
</comment>
<evidence type="ECO:0000256" key="7">
    <source>
        <dbReference type="ARBA" id="ARBA00093348"/>
    </source>
</evidence>
<feature type="transmembrane region" description="Helical" evidence="8">
    <location>
        <begin position="581"/>
        <end position="601"/>
    </location>
</feature>
<dbReference type="GO" id="GO:0016324">
    <property type="term" value="C:apical plasma membrane"/>
    <property type="evidence" value="ECO:0007669"/>
    <property type="project" value="UniProtKB-SubCell"/>
</dbReference>
<evidence type="ECO:0000256" key="1">
    <source>
        <dbReference type="ARBA" id="ARBA00004424"/>
    </source>
</evidence>
<feature type="transmembrane region" description="Helical" evidence="8">
    <location>
        <begin position="465"/>
        <end position="485"/>
    </location>
</feature>
<dbReference type="InterPro" id="IPR036259">
    <property type="entry name" value="MFS_trans_sf"/>
</dbReference>
<dbReference type="PROSITE" id="PS50850">
    <property type="entry name" value="MFS"/>
    <property type="match status" value="1"/>
</dbReference>
<dbReference type="Pfam" id="PF09004">
    <property type="entry name" value="ALKBH8_N"/>
    <property type="match status" value="1"/>
</dbReference>
<feature type="domain" description="Major facilitator superfamily (MFS) profile" evidence="9">
    <location>
        <begin position="223"/>
        <end position="605"/>
    </location>
</feature>
<comment type="caution">
    <text evidence="10">The sequence shown here is derived from an EMBL/GenBank/DDBJ whole genome shotgun (WGS) entry which is preliminary data.</text>
</comment>
<dbReference type="GO" id="GO:0005635">
    <property type="term" value="C:nuclear envelope"/>
    <property type="evidence" value="ECO:0007669"/>
    <property type="project" value="TreeGrafter"/>
</dbReference>
<keyword evidence="5 8" id="KW-0472">Membrane</keyword>
<feature type="transmembrane region" description="Helical" evidence="8">
    <location>
        <begin position="377"/>
        <end position="397"/>
    </location>
</feature>
<dbReference type="InterPro" id="IPR015095">
    <property type="entry name" value="AlkB_hom8_N"/>
</dbReference>
<proteinExistence type="predicted"/>
<dbReference type="GO" id="GO:0022857">
    <property type="term" value="F:transmembrane transporter activity"/>
    <property type="evidence" value="ECO:0007669"/>
    <property type="project" value="InterPro"/>
</dbReference>
<feature type="transmembrane region" description="Helical" evidence="8">
    <location>
        <begin position="431"/>
        <end position="453"/>
    </location>
</feature>
<dbReference type="Pfam" id="PF07690">
    <property type="entry name" value="MFS_1"/>
    <property type="match status" value="1"/>
</dbReference>
<sequence>MVMDPPAAEKVKKVLYVTYVMATLDVTWLFLQFSITPFADDTVVVELISDNNEMAYLEEIRNLENWCQRNNLLLNINKSKELIVDFSTKQERNYQTPVINESPVERVDSFRYLGVHIIQDLSWSCHINTVVKKARQHLYHLRHLRDFRLPSEVLSNCYSCTIESILTGNITWFGNSTMQDRRAVQRVARSAECIICTKLPDLHSIYSKRCWTKTRKIVKDLSHPNNGLFSLLRSGKRFRSLKANTERLIFGKKAGFDTLWFGYLQTTVGVIQLLGGPLFGRFADIFGARAALSLSCFASVIYFLLLAAADSALLLFLHKLPAVFMHALPGSQMIVTDLSENNKRADALAKLGLCFGIGMITGSSLGGTLSTRFGEKFAAYVAAGGSVINLLMVLKFIPKHTKRHRKNDTGSVFNLGEIVRLLKFPGVAKTFTVKIISGLPSGVFQVMFSIIVMNFFQLQAEQNGYLMAYLGVVQMVIQGAVIGRLTTRYSDYSLLLFSVGLNSLVGLAQALTTNMFQFCFVVIPMMLSISIFNVITDSMLTKSVPASDTGTMLGLCASVLPLVRTIGPTIGGFLYETYGVASFGYIQFMVSATTFSLLFMSSSKKNTSHYR</sequence>
<reference evidence="10" key="1">
    <citation type="submission" date="2023-06" db="EMBL/GenBank/DDBJ databases">
        <title>Male Hemibagrus guttatus genome.</title>
        <authorList>
            <person name="Bian C."/>
        </authorList>
    </citation>
    <scope>NUCLEOTIDE SEQUENCE</scope>
    <source>
        <strain evidence="10">Male_cb2023</strain>
        <tissue evidence="10">Muscle</tissue>
    </source>
</reference>
<evidence type="ECO:0000313" key="11">
    <source>
        <dbReference type="Proteomes" id="UP001274896"/>
    </source>
</evidence>
<evidence type="ECO:0000256" key="6">
    <source>
        <dbReference type="ARBA" id="ARBA00078639"/>
    </source>
</evidence>
<accession>A0AAE0PYB9</accession>
<organism evidence="10 11">
    <name type="scientific">Hemibagrus guttatus</name>
    <dbReference type="NCBI Taxonomy" id="175788"/>
    <lineage>
        <taxon>Eukaryota</taxon>
        <taxon>Metazoa</taxon>
        <taxon>Chordata</taxon>
        <taxon>Craniata</taxon>
        <taxon>Vertebrata</taxon>
        <taxon>Euteleostomi</taxon>
        <taxon>Actinopterygii</taxon>
        <taxon>Neopterygii</taxon>
        <taxon>Teleostei</taxon>
        <taxon>Ostariophysi</taxon>
        <taxon>Siluriformes</taxon>
        <taxon>Bagridae</taxon>
        <taxon>Hemibagrus</taxon>
    </lineage>
</organism>
<dbReference type="PANTHER" id="PTHR24002">
    <property type="entry name" value="SOLUTE CARRIER FAMILY 22 MEMBER 18"/>
    <property type="match status" value="1"/>
</dbReference>
<dbReference type="Proteomes" id="UP001274896">
    <property type="component" value="Unassembled WGS sequence"/>
</dbReference>
<gene>
    <name evidence="10" type="ORF">QTP70_024333</name>
</gene>
<evidence type="ECO:0000256" key="3">
    <source>
        <dbReference type="ARBA" id="ARBA00022692"/>
    </source>
</evidence>
<evidence type="ECO:0000256" key="5">
    <source>
        <dbReference type="ARBA" id="ARBA00023136"/>
    </source>
</evidence>
<dbReference type="GO" id="GO:0008168">
    <property type="term" value="F:methyltransferase activity"/>
    <property type="evidence" value="ECO:0007669"/>
    <property type="project" value="InterPro"/>
</dbReference>
<dbReference type="InterPro" id="IPR020846">
    <property type="entry name" value="MFS_dom"/>
</dbReference>
<dbReference type="Gene3D" id="1.20.1250.20">
    <property type="entry name" value="MFS general substrate transporter like domains"/>
    <property type="match status" value="1"/>
</dbReference>
<keyword evidence="3 8" id="KW-0812">Transmembrane</keyword>
<name>A0AAE0PYB9_9TELE</name>
<evidence type="ECO:0000256" key="8">
    <source>
        <dbReference type="SAM" id="Phobius"/>
    </source>
</evidence>
<dbReference type="CDD" id="cd17331">
    <property type="entry name" value="MFS_SLC22A18"/>
    <property type="match status" value="1"/>
</dbReference>
<dbReference type="FunFam" id="1.20.1250.20:FF:000297">
    <property type="entry name" value="Solute carrier family 22 member 18"/>
    <property type="match status" value="1"/>
</dbReference>
<feature type="transmembrane region" description="Helical" evidence="8">
    <location>
        <begin position="291"/>
        <end position="309"/>
    </location>
</feature>
<comment type="function">
    <text evidence="7">May act as a transporter of organic cations based on a proton efflux antiport mechanism. May play a role in the transport of chloroquine and quinidine-related compounds in kidney. Plays a role in the regulation of lipid metabolism.</text>
</comment>
<dbReference type="SUPFAM" id="SSF103473">
    <property type="entry name" value="MFS general substrate transporter"/>
    <property type="match status" value="1"/>
</dbReference>
<evidence type="ECO:0000256" key="2">
    <source>
        <dbReference type="ARBA" id="ARBA00022475"/>
    </source>
</evidence>
<dbReference type="PANTHER" id="PTHR24002:SF3">
    <property type="entry name" value="SOLUTE CARRIER FAMILY 22 MEMBER 18"/>
    <property type="match status" value="1"/>
</dbReference>
<evidence type="ECO:0000256" key="4">
    <source>
        <dbReference type="ARBA" id="ARBA00022989"/>
    </source>
</evidence>
<feature type="transmembrane region" description="Helical" evidence="8">
    <location>
        <begin position="347"/>
        <end position="365"/>
    </location>
</feature>
<dbReference type="GO" id="GO:0016706">
    <property type="term" value="F:2-oxoglutarate-dependent dioxygenase activity"/>
    <property type="evidence" value="ECO:0007669"/>
    <property type="project" value="InterPro"/>
</dbReference>
<feature type="transmembrane region" description="Helical" evidence="8">
    <location>
        <begin position="515"/>
        <end position="540"/>
    </location>
</feature>